<name>A0A2T4U1N9_9BACT</name>
<feature type="repeat" description="TPR" evidence="2">
    <location>
        <begin position="671"/>
        <end position="704"/>
    </location>
</feature>
<dbReference type="SUPFAM" id="SSF48695">
    <property type="entry name" value="Multiheme cytochromes"/>
    <property type="match status" value="1"/>
</dbReference>
<feature type="domain" description="Cytochrome c-552/4" evidence="3">
    <location>
        <begin position="188"/>
        <end position="230"/>
    </location>
</feature>
<gene>
    <name evidence="4" type="ORF">CLG94_00045</name>
</gene>
<evidence type="ECO:0000256" key="1">
    <source>
        <dbReference type="ARBA" id="ARBA00022729"/>
    </source>
</evidence>
<dbReference type="PROSITE" id="PS50005">
    <property type="entry name" value="TPR"/>
    <property type="match status" value="2"/>
</dbReference>
<feature type="repeat" description="TPR" evidence="2">
    <location>
        <begin position="603"/>
        <end position="636"/>
    </location>
</feature>
<dbReference type="Pfam" id="PF13435">
    <property type="entry name" value="Cytochrome_C554"/>
    <property type="match status" value="2"/>
</dbReference>
<reference evidence="5" key="2">
    <citation type="journal article" date="2018" name="Environ. Microbiol.">
        <title>Bloom of a denitrifying methanotroph, 'Candidatus Methylomirabilis limnetica', in a deep stratified lake.</title>
        <authorList>
            <person name="Graf J.S."/>
            <person name="Mayr M.J."/>
            <person name="Marchant H.K."/>
            <person name="Tienken D."/>
            <person name="Hach P.F."/>
            <person name="Brand A."/>
            <person name="Schubert C.J."/>
            <person name="Kuypers M.M."/>
            <person name="Milucka J."/>
        </authorList>
    </citation>
    <scope>NUCLEOTIDE SEQUENCE [LARGE SCALE GENOMIC DNA]</scope>
    <source>
        <strain evidence="5">Zug</strain>
    </source>
</reference>
<dbReference type="InterPro" id="IPR011990">
    <property type="entry name" value="TPR-like_helical_dom_sf"/>
</dbReference>
<evidence type="ECO:0000313" key="5">
    <source>
        <dbReference type="Proteomes" id="UP000241436"/>
    </source>
</evidence>
<dbReference type="SUPFAM" id="SSF48452">
    <property type="entry name" value="TPR-like"/>
    <property type="match status" value="1"/>
</dbReference>
<dbReference type="Proteomes" id="UP000241436">
    <property type="component" value="Unassembled WGS sequence"/>
</dbReference>
<dbReference type="OrthoDB" id="9814800at2"/>
<dbReference type="Pfam" id="PF14559">
    <property type="entry name" value="TPR_19"/>
    <property type="match status" value="2"/>
</dbReference>
<keyword evidence="5" id="KW-1185">Reference proteome</keyword>
<dbReference type="GO" id="GO:0016491">
    <property type="term" value="F:oxidoreductase activity"/>
    <property type="evidence" value="ECO:0007669"/>
    <property type="project" value="TreeGrafter"/>
</dbReference>
<comment type="caution">
    <text evidence="4">The sequence shown here is derived from an EMBL/GenBank/DDBJ whole genome shotgun (WGS) entry which is preliminary data.</text>
</comment>
<evidence type="ECO:0000313" key="4">
    <source>
        <dbReference type="EMBL" id="PTL37258.1"/>
    </source>
</evidence>
<evidence type="ECO:0000256" key="2">
    <source>
        <dbReference type="PROSITE-ProRule" id="PRU00339"/>
    </source>
</evidence>
<dbReference type="InterPro" id="IPR051829">
    <property type="entry name" value="Multiheme_Cytochr_ET"/>
</dbReference>
<dbReference type="InterPro" id="IPR036280">
    <property type="entry name" value="Multihaem_cyt_sf"/>
</dbReference>
<keyword evidence="1" id="KW-0732">Signal</keyword>
<dbReference type="EMBL" id="NVQC01000002">
    <property type="protein sequence ID" value="PTL37258.1"/>
    <property type="molecule type" value="Genomic_DNA"/>
</dbReference>
<proteinExistence type="predicted"/>
<dbReference type="Gene3D" id="1.25.40.10">
    <property type="entry name" value="Tetratricopeptide repeat domain"/>
    <property type="match status" value="1"/>
</dbReference>
<evidence type="ECO:0000259" key="3">
    <source>
        <dbReference type="Pfam" id="PF13435"/>
    </source>
</evidence>
<feature type="domain" description="Cytochrome c-552/4" evidence="3">
    <location>
        <begin position="57"/>
        <end position="84"/>
    </location>
</feature>
<dbReference type="InterPro" id="IPR023155">
    <property type="entry name" value="Cyt_c-552/4"/>
</dbReference>
<accession>A0A2T4U1N9</accession>
<keyword evidence="2" id="KW-0802">TPR repeat</keyword>
<dbReference type="InterPro" id="IPR019734">
    <property type="entry name" value="TPR_rpt"/>
</dbReference>
<dbReference type="SMART" id="SM00028">
    <property type="entry name" value="TPR"/>
    <property type="match status" value="4"/>
</dbReference>
<sequence>MTKRIASDAKPTSLLDPSQGGRCARMVVLAIGLLATMVGCQQPSPPGGTPTFVGLAKCASCHQKEADAYRGSDHALAMQPANDQTVQGDFANARFSHRGVTSTFFRRDRKFFVRTDGADGTLGEFEIAYTFGVKPLQQYLVSFTNGRLQALGIAWDTRPKAQGGQRWFHLYPAETLRPPDLLHWTGRDQTWNYQCAECHSTDLRKNYDVAQNRYATTSAESTVSCEACHGPGSAHVTWAERRKPGASRAAAGATGLVVRLGRVEGSWVMKDTQHGIAEWSGAPRSTAEVDACARCHARRRPIVDPYPYGRPFLDTHVPALLDPALYHADGRILEEVFEYGSFIQSRMFQHGVTCSDCHEPHGLGLRADGNGVCAQCHLTAKFDTPDHHHHKAGSDAARCVSCHMPARTYMVVDPRRDHSFQVPRPDLSVAIGTPNSCSGCHLDRPPGWVAERIVRWYGPASHARRPHFGPAIDAGRRGLLSAEKTLAALATDPDQPGIARATALAMLPEYLSPASLPAVETAIGAVDPLVRSTALAAIETLPPAERLRLAAPGLRDPVRAVRLAAAHALAGAPKQTLSVEQQADLDRALTELVASEMVNADRPEAHLNLANLYTRLGRLADAESELKTAIVLDPHFAPAMVNLADLSRAQGRDADGERFLEQALQVAPDSAEALHALGLLRVRQGRRGEAVGLLRRAAQQRPEVTRFAYVYAVALYGSGEAARAIAVLEEAHQRRPANRDVLTALATYLRERGDPKAALRYAELLATLAPGDREVQGLVASLRRQAGLQ</sequence>
<dbReference type="PANTHER" id="PTHR35038">
    <property type="entry name" value="DISSIMILATORY SULFITE REDUCTASE SIRA"/>
    <property type="match status" value="1"/>
</dbReference>
<protein>
    <recommendedName>
        <fullName evidence="3">Cytochrome c-552/4 domain-containing protein</fullName>
    </recommendedName>
</protein>
<dbReference type="Gene3D" id="1.10.1130.10">
    <property type="entry name" value="Flavocytochrome C3, Chain A"/>
    <property type="match status" value="2"/>
</dbReference>
<reference evidence="4 5" key="1">
    <citation type="submission" date="2017-09" db="EMBL/GenBank/DDBJ databases">
        <title>Bloom of a denitrifying methanotroph, Candidatus Methylomirabilis limnetica, in a deep stratified lake.</title>
        <authorList>
            <person name="Graf J.S."/>
            <person name="Marchant H.K."/>
            <person name="Tienken D."/>
            <person name="Hach P.F."/>
            <person name="Brand A."/>
            <person name="Schubert C.J."/>
            <person name="Kuypers M.M."/>
            <person name="Milucka J."/>
        </authorList>
    </citation>
    <scope>NUCLEOTIDE SEQUENCE [LARGE SCALE GENOMIC DNA]</scope>
    <source>
        <strain evidence="4 5">Zug</strain>
    </source>
</reference>
<organism evidence="4 5">
    <name type="scientific">Candidatus Methylomirabilis limnetica</name>
    <dbReference type="NCBI Taxonomy" id="2033718"/>
    <lineage>
        <taxon>Bacteria</taxon>
        <taxon>Candidatus Methylomirabilota</taxon>
        <taxon>Candidatus Methylomirabilia</taxon>
        <taxon>Candidatus Methylomirabilales</taxon>
        <taxon>Candidatus Methylomirabilaceae</taxon>
        <taxon>Candidatus Methylomirabilis</taxon>
    </lineage>
</organism>
<dbReference type="PANTHER" id="PTHR35038:SF8">
    <property type="entry name" value="C-TYPE POLYHEME CYTOCHROME OMCC"/>
    <property type="match status" value="1"/>
</dbReference>
<dbReference type="AlphaFoldDB" id="A0A2T4U1N9"/>
<dbReference type="RefSeq" id="WP_107560866.1">
    <property type="nucleotide sequence ID" value="NZ_NVQC01000002.1"/>
</dbReference>